<keyword evidence="4" id="KW-1185">Reference proteome</keyword>
<accession>A0ABC8VZZ7</accession>
<dbReference type="InterPro" id="IPR055302">
    <property type="entry name" value="F-box_dom-containing"/>
</dbReference>
<dbReference type="InterPro" id="IPR053781">
    <property type="entry name" value="F-box_AtFBL13-like"/>
</dbReference>
<evidence type="ECO:0000259" key="2">
    <source>
        <dbReference type="Pfam" id="PF00646"/>
    </source>
</evidence>
<feature type="domain" description="F-box" evidence="2">
    <location>
        <begin position="9"/>
        <end position="46"/>
    </location>
</feature>
<dbReference type="Proteomes" id="UP001497457">
    <property type="component" value="Chromosome 11b"/>
</dbReference>
<feature type="region of interest" description="Disordered" evidence="1">
    <location>
        <begin position="486"/>
        <end position="508"/>
    </location>
</feature>
<gene>
    <name evidence="3" type="ORF">URODEC1_LOCUS8590</name>
</gene>
<dbReference type="SUPFAM" id="SSF81383">
    <property type="entry name" value="F-box domain"/>
    <property type="match status" value="1"/>
</dbReference>
<sequence>MDGVGEDNLSALSDDLLRRILHFVPFKEASSTSVLSRRWRSLWRSSGAVNLDVRIRQGRLGGSHRDAFVRAAEAALAAAEPPVTRFTLRVDTDGDESVIEQFLHSGCPGVATALFSHPVALCAEEFRIAAASPSRREVLCYPEVPESEIKQPVGVYYCFGFLPSSSKTLRVLDITNFRDFFTFTLPSTPAAFFPRLATLRLLMCSVHTWELQALFDAAPELATVHLESVFFRVCPLVRAPRTYYVPQPPGMRMPLPFPPAMPLPPNFNALIRLFPPAPQLLPPVRPLLPPPFFHYQPPPPPPQGSQAARLRLRCPAATDLVLELCGFEKQQSDSDGWAMEIDAPRLRSFRYKGLARRFLLTSPAPDMARVDLHFLHDASKHFLRFDTKCKDEYKHEMQALFWKFVRNFACARDLKLSVPYLKDIAAVGKARQAELLCAFPNVVRLELEGAHSLKSTTTAVAIANLLHCCPVVRDLRLNLKSVPSDSNMYSGRHQHQRPAPDNSRSGDDYSKSVGRFMRLSSKPATFKDDDSGEGKYGEVPAADIPGLSGCSFACLQSSLRRVSLRFRLDTPSCLGVRLLKFFADNAMVLEEMHVDTGNRRLHEHMNLSLERWIIAPDGSSGACLKRKNLTDSSWEFSKFPRLSEDSITTDLTRSTTGSFTVLPLQR</sequence>
<dbReference type="EMBL" id="OZ075121">
    <property type="protein sequence ID" value="CAL4900253.1"/>
    <property type="molecule type" value="Genomic_DNA"/>
</dbReference>
<dbReference type="CDD" id="cd22160">
    <property type="entry name" value="F-box_AtFBL13-like"/>
    <property type="match status" value="1"/>
</dbReference>
<evidence type="ECO:0000313" key="3">
    <source>
        <dbReference type="EMBL" id="CAL4900253.1"/>
    </source>
</evidence>
<dbReference type="PANTHER" id="PTHR32141:SF26">
    <property type="entry name" value="OS08G0328600 PROTEIN"/>
    <property type="match status" value="1"/>
</dbReference>
<dbReference type="InterPro" id="IPR036047">
    <property type="entry name" value="F-box-like_dom_sf"/>
</dbReference>
<organism evidence="3 4">
    <name type="scientific">Urochloa decumbens</name>
    <dbReference type="NCBI Taxonomy" id="240449"/>
    <lineage>
        <taxon>Eukaryota</taxon>
        <taxon>Viridiplantae</taxon>
        <taxon>Streptophyta</taxon>
        <taxon>Embryophyta</taxon>
        <taxon>Tracheophyta</taxon>
        <taxon>Spermatophyta</taxon>
        <taxon>Magnoliopsida</taxon>
        <taxon>Liliopsida</taxon>
        <taxon>Poales</taxon>
        <taxon>Poaceae</taxon>
        <taxon>PACMAD clade</taxon>
        <taxon>Panicoideae</taxon>
        <taxon>Panicodae</taxon>
        <taxon>Paniceae</taxon>
        <taxon>Melinidinae</taxon>
        <taxon>Urochloa</taxon>
    </lineage>
</organism>
<evidence type="ECO:0000256" key="1">
    <source>
        <dbReference type="SAM" id="MobiDB-lite"/>
    </source>
</evidence>
<dbReference type="InterPro" id="IPR001810">
    <property type="entry name" value="F-box_dom"/>
</dbReference>
<reference evidence="3" key="1">
    <citation type="submission" date="2024-10" db="EMBL/GenBank/DDBJ databases">
        <authorList>
            <person name="Ryan C."/>
        </authorList>
    </citation>
    <scope>NUCLEOTIDE SEQUENCE [LARGE SCALE GENOMIC DNA]</scope>
</reference>
<dbReference type="Pfam" id="PF00646">
    <property type="entry name" value="F-box"/>
    <property type="match status" value="1"/>
</dbReference>
<evidence type="ECO:0000313" key="4">
    <source>
        <dbReference type="Proteomes" id="UP001497457"/>
    </source>
</evidence>
<name>A0ABC8VZZ7_9POAL</name>
<dbReference type="PANTHER" id="PTHR32141">
    <property type="match status" value="1"/>
</dbReference>
<dbReference type="AlphaFoldDB" id="A0ABC8VZZ7"/>
<protein>
    <recommendedName>
        <fullName evidence="2">F-box domain-containing protein</fullName>
    </recommendedName>
</protein>
<proteinExistence type="predicted"/>